<feature type="region of interest" description="Disordered" evidence="1">
    <location>
        <begin position="1"/>
        <end position="70"/>
    </location>
</feature>
<evidence type="ECO:0000256" key="1">
    <source>
        <dbReference type="SAM" id="MobiDB-lite"/>
    </source>
</evidence>
<sequence length="175" mass="18714">MALAQPLQPGGGHAELFAVQRPNGGQAQPPTAHGGGSLHRLQPRRPLRLFRKPAPHRPSRISPGGFQRRGNSHQSVFPFAALPLYPVLREQLPQPLHHKGGPKPRPVDIGNRIADGQPVRGLGKGRIEVLQLHVELLHTGGGQTNPAGRKLLPVLVVQHAAPLGHGGQHMVVGPQ</sequence>
<reference evidence="2" key="1">
    <citation type="submission" date="2019-08" db="EMBL/GenBank/DDBJ databases">
        <authorList>
            <person name="Kucharzyk K."/>
            <person name="Murdoch R.W."/>
            <person name="Higgins S."/>
            <person name="Loffler F."/>
        </authorList>
    </citation>
    <scope>NUCLEOTIDE SEQUENCE</scope>
</reference>
<organism evidence="2">
    <name type="scientific">bioreactor metagenome</name>
    <dbReference type="NCBI Taxonomy" id="1076179"/>
    <lineage>
        <taxon>unclassified sequences</taxon>
        <taxon>metagenomes</taxon>
        <taxon>ecological metagenomes</taxon>
    </lineage>
</organism>
<name>A0A645C1I0_9ZZZZ</name>
<gene>
    <name evidence="2" type="ORF">SDC9_118151</name>
</gene>
<proteinExistence type="predicted"/>
<protein>
    <submittedName>
        <fullName evidence="2">Uncharacterized protein</fullName>
    </submittedName>
</protein>
<comment type="caution">
    <text evidence="2">The sequence shown here is derived from an EMBL/GenBank/DDBJ whole genome shotgun (WGS) entry which is preliminary data.</text>
</comment>
<feature type="compositionally biased region" description="Basic residues" evidence="1">
    <location>
        <begin position="41"/>
        <end position="59"/>
    </location>
</feature>
<dbReference type="EMBL" id="VSSQ01023951">
    <property type="protein sequence ID" value="MPM71188.1"/>
    <property type="molecule type" value="Genomic_DNA"/>
</dbReference>
<dbReference type="AlphaFoldDB" id="A0A645C1I0"/>
<accession>A0A645C1I0</accession>
<evidence type="ECO:0000313" key="2">
    <source>
        <dbReference type="EMBL" id="MPM71188.1"/>
    </source>
</evidence>